<feature type="domain" description="AMP-binding enzyme C-terminal" evidence="4">
    <location>
        <begin position="437"/>
        <end position="512"/>
    </location>
</feature>
<gene>
    <name evidence="5" type="ORF">FHX76_001104</name>
</gene>
<feature type="domain" description="AMP-dependent synthetase/ligase" evidence="3">
    <location>
        <begin position="14"/>
        <end position="386"/>
    </location>
</feature>
<proteinExistence type="inferred from homology"/>
<evidence type="ECO:0000259" key="3">
    <source>
        <dbReference type="Pfam" id="PF00501"/>
    </source>
</evidence>
<dbReference type="Gene3D" id="3.30.300.30">
    <property type="match status" value="1"/>
</dbReference>
<dbReference type="PANTHER" id="PTHR43767:SF1">
    <property type="entry name" value="NONRIBOSOMAL PEPTIDE SYNTHASE PES1 (EUROFUNG)-RELATED"/>
    <property type="match status" value="1"/>
</dbReference>
<accession>A0A7X5R093</accession>
<reference evidence="5 6" key="1">
    <citation type="submission" date="2020-02" db="EMBL/GenBank/DDBJ databases">
        <title>Sequencing the genomes of 1000 actinobacteria strains.</title>
        <authorList>
            <person name="Klenk H.-P."/>
        </authorList>
    </citation>
    <scope>NUCLEOTIDE SEQUENCE [LARGE SCALE GENOMIC DNA]</scope>
    <source>
        <strain evidence="5 6">DSM 27960</strain>
    </source>
</reference>
<dbReference type="Pfam" id="PF13193">
    <property type="entry name" value="AMP-binding_C"/>
    <property type="match status" value="1"/>
</dbReference>
<dbReference type="InterPro" id="IPR042099">
    <property type="entry name" value="ANL_N_sf"/>
</dbReference>
<dbReference type="InterPro" id="IPR025110">
    <property type="entry name" value="AMP-bd_C"/>
</dbReference>
<dbReference type="PROSITE" id="PS00455">
    <property type="entry name" value="AMP_BINDING"/>
    <property type="match status" value="1"/>
</dbReference>
<dbReference type="EC" id="6.2.1.-" evidence="5"/>
<evidence type="ECO:0000256" key="1">
    <source>
        <dbReference type="ARBA" id="ARBA00006432"/>
    </source>
</evidence>
<dbReference type="FunFam" id="3.30.300.30:FF:000008">
    <property type="entry name" value="2,3-dihydroxybenzoate-AMP ligase"/>
    <property type="match status" value="1"/>
</dbReference>
<dbReference type="NCBIfam" id="NF004837">
    <property type="entry name" value="PRK06187.1"/>
    <property type="match status" value="1"/>
</dbReference>
<dbReference type="InterPro" id="IPR000873">
    <property type="entry name" value="AMP-dep_synth/lig_dom"/>
</dbReference>
<dbReference type="CDD" id="cd17631">
    <property type="entry name" value="FACL_FadD13-like"/>
    <property type="match status" value="1"/>
</dbReference>
<evidence type="ECO:0000313" key="6">
    <source>
        <dbReference type="Proteomes" id="UP000541033"/>
    </source>
</evidence>
<protein>
    <submittedName>
        <fullName evidence="5">Fatty-acyl-CoA synthase</fullName>
        <ecNumber evidence="5">6.2.1.-</ecNumber>
    </submittedName>
</protein>
<dbReference type="RefSeq" id="WP_167148684.1">
    <property type="nucleotide sequence ID" value="NZ_JAAMOX010000001.1"/>
</dbReference>
<dbReference type="GO" id="GO:0016878">
    <property type="term" value="F:acid-thiol ligase activity"/>
    <property type="evidence" value="ECO:0007669"/>
    <property type="project" value="UniProtKB-ARBA"/>
</dbReference>
<evidence type="ECO:0000256" key="2">
    <source>
        <dbReference type="ARBA" id="ARBA00022598"/>
    </source>
</evidence>
<dbReference type="InterPro" id="IPR045851">
    <property type="entry name" value="AMP-bd_C_sf"/>
</dbReference>
<comment type="caution">
    <text evidence="5">The sequence shown here is derived from an EMBL/GenBank/DDBJ whole genome shotgun (WGS) entry which is preliminary data.</text>
</comment>
<keyword evidence="2 5" id="KW-0436">Ligase</keyword>
<dbReference type="Proteomes" id="UP000541033">
    <property type="component" value="Unassembled WGS sequence"/>
</dbReference>
<organism evidence="5 6">
    <name type="scientific">Lysinibacter cavernae</name>
    <dbReference type="NCBI Taxonomy" id="1640652"/>
    <lineage>
        <taxon>Bacteria</taxon>
        <taxon>Bacillati</taxon>
        <taxon>Actinomycetota</taxon>
        <taxon>Actinomycetes</taxon>
        <taxon>Micrococcales</taxon>
        <taxon>Microbacteriaceae</taxon>
        <taxon>Lysinibacter</taxon>
    </lineage>
</organism>
<dbReference type="PANTHER" id="PTHR43767">
    <property type="entry name" value="LONG-CHAIN-FATTY-ACID--COA LIGASE"/>
    <property type="match status" value="1"/>
</dbReference>
<sequence length="519" mass="56143">MRNQGIGSWIHRRREKSAANIAVVSGDQSVTYAELDRRINAFAAALAQRGIRSGDRVAYLGENHTAFLETFFACGVLGAIFVPLNTRLAPPEVRYALRDSGSSILVHADSLEPLAAAGSVDTFIDRRIIVNDRTEVEWTTPIGAVPLSDRILIESHETVIAEHLGSAAHIDAEVSLDDPAMILYTSGTTGSPKGALLTHENLTWNSYNVLVDYDVVSSDIALIISPMFHVASLDMGVLPVILKGGTVVLEPRFDPGRALELIELHRATMISGVPTTYQLICEHPLWDQTDISSLKKLTCGGSAVPVRVLNAYEDRGLAFSGGYGMTETAPGATSLNPSKSRAKMGSAGLPHFFTDLRIVDTNGRVLPAGEVGEIQLSGRNVIREYWNKPEATETAFADGEWFMSGDTGYVDDDGYLFVTGRIKDMIVSGGENVYPVEIEQLIVELPAVDSVAVIGIPDERWGEVPHAVVTLRSGSTLDAAAVQAHLSGRIARYKIPKTLQVVAEMPRTASGKIRKTDLR</sequence>
<dbReference type="InterPro" id="IPR050237">
    <property type="entry name" value="ATP-dep_AMP-bd_enzyme"/>
</dbReference>
<dbReference type="InterPro" id="IPR020845">
    <property type="entry name" value="AMP-binding_CS"/>
</dbReference>
<dbReference type="Gene3D" id="3.40.50.12780">
    <property type="entry name" value="N-terminal domain of ligase-like"/>
    <property type="match status" value="1"/>
</dbReference>
<keyword evidence="6" id="KW-1185">Reference proteome</keyword>
<evidence type="ECO:0000259" key="4">
    <source>
        <dbReference type="Pfam" id="PF13193"/>
    </source>
</evidence>
<dbReference type="SUPFAM" id="SSF56801">
    <property type="entry name" value="Acetyl-CoA synthetase-like"/>
    <property type="match status" value="1"/>
</dbReference>
<dbReference type="EMBL" id="JAAMOX010000001">
    <property type="protein sequence ID" value="NIH53236.1"/>
    <property type="molecule type" value="Genomic_DNA"/>
</dbReference>
<name>A0A7X5R093_9MICO</name>
<comment type="similarity">
    <text evidence="1">Belongs to the ATP-dependent AMP-binding enzyme family.</text>
</comment>
<evidence type="ECO:0000313" key="5">
    <source>
        <dbReference type="EMBL" id="NIH53236.1"/>
    </source>
</evidence>
<dbReference type="Pfam" id="PF00501">
    <property type="entry name" value="AMP-binding"/>
    <property type="match status" value="1"/>
</dbReference>
<dbReference type="AlphaFoldDB" id="A0A7X5R093"/>